<dbReference type="AlphaFoldDB" id="A0A0U1DX41"/>
<gene>
    <name evidence="2" type="ORF">BN970_06401</name>
</gene>
<dbReference type="Proteomes" id="UP000182227">
    <property type="component" value="Unassembled WGS sequence"/>
</dbReference>
<sequence>MLLLSPVAPAVIDQCTRDVRKVNGTLPDSVQPMRREETKFGQRPNAGGRCPKCSALWSRWCRNRRHGGSRSRRRGCRIGEILSETLRNVRSRWRRSARKWFAQLFFGYLAEQGTAQVPIAVQRVHLPHPVEPGDIRILLARLDSDDGALTGRRRFLVLREEVSVVESPEVGCLSRRRTTGCRGSCVLAQQRARLMSTPFGTPSRPGAVSVPVCPSTDNPLGPRAPPSRGTAPVSGGGGAGAAAAGTAGSGGGGGSAYARGAIATGANMQTAARGAKRLNMRERAPLVGLVPVVLRRAVVARTQRVQGICRDES</sequence>
<reference evidence="2 3" key="1">
    <citation type="submission" date="2015-03" db="EMBL/GenBank/DDBJ databases">
        <authorList>
            <person name="Murphy D."/>
        </authorList>
    </citation>
    <scope>NUCLEOTIDE SEQUENCE [LARGE SCALE GENOMIC DNA]</scope>
    <source>
        <strain evidence="2 3">D16</strain>
    </source>
</reference>
<evidence type="ECO:0000313" key="3">
    <source>
        <dbReference type="Proteomes" id="UP000182227"/>
    </source>
</evidence>
<name>A0A0U1DX41_9MYCO</name>
<dbReference type="EMBL" id="CTEF01000007">
    <property type="protein sequence ID" value="CQD24367.1"/>
    <property type="molecule type" value="Genomic_DNA"/>
</dbReference>
<proteinExistence type="predicted"/>
<evidence type="ECO:0000256" key="1">
    <source>
        <dbReference type="SAM" id="MobiDB-lite"/>
    </source>
</evidence>
<feature type="region of interest" description="Disordered" evidence="1">
    <location>
        <begin position="196"/>
        <end position="254"/>
    </location>
</feature>
<organism evidence="2 3">
    <name type="scientific">Mycolicibacterium conceptionense</name>
    <dbReference type="NCBI Taxonomy" id="451644"/>
    <lineage>
        <taxon>Bacteria</taxon>
        <taxon>Bacillati</taxon>
        <taxon>Actinomycetota</taxon>
        <taxon>Actinomycetes</taxon>
        <taxon>Mycobacteriales</taxon>
        <taxon>Mycobacteriaceae</taxon>
        <taxon>Mycolicibacterium</taxon>
    </lineage>
</organism>
<accession>A0A0U1DX41</accession>
<evidence type="ECO:0000313" key="2">
    <source>
        <dbReference type="EMBL" id="CQD24367.1"/>
    </source>
</evidence>
<protein>
    <submittedName>
        <fullName evidence="2">Uncharacterized protein</fullName>
    </submittedName>
</protein>